<keyword evidence="1" id="KW-1133">Transmembrane helix</keyword>
<reference evidence="2" key="1">
    <citation type="journal article" date="2015" name="PeerJ">
        <title>First genomic representation of candidate bacterial phylum KSB3 points to enhanced environmental sensing as a trigger of wastewater bulking.</title>
        <authorList>
            <person name="Sekiguchi Y."/>
            <person name="Ohashi A."/>
            <person name="Parks D.H."/>
            <person name="Yamauchi T."/>
            <person name="Tyson G.W."/>
            <person name="Hugenholtz P."/>
        </authorList>
    </citation>
    <scope>NUCLEOTIDE SEQUENCE [LARGE SCALE GENOMIC DNA]</scope>
</reference>
<sequence length="470" mass="52905">MKKETILHISVAVGCIIIGFLIGKSQNPTTQQTKPDAPYQQEAINNILSKTKQLLKDGNLAEAELYFVNGIHQYPGNWALLTQYFKSIVAHAQKIQAEGDYESALNLLNDLETFVRAQVLDVSTKNIEDFPRLFQEIEQQKQAMQDARAGALLQEAQRLQETVPSVEDAEKADAYLESLRNVVFSLNAVEVELLKNAEFRTTIPQAISQIEQLIEKFERHASARENASNATLLAARADEFIEKAKQAPPQSDMTLYYLTSAESLISQLVLLSPEVNNGESLASGLIAKLEATKQQIGEKESAAIWEKIERFEDWEKLEPLVKKGDAPKENSNENALKKLVDLRESILTQSANLSSPKHIKLTRDLIEQIDYSLADIREKQLKAYDVWAISQIRVFYNDYKEALGVGGDKKAMYNAMALYLGSIDTRFLSMPVQTAYSEVFSKFYAALDDNQKIKLSSEIIMKRKEALSNF</sequence>
<evidence type="ECO:0000313" key="3">
    <source>
        <dbReference type="Proteomes" id="UP000030700"/>
    </source>
</evidence>
<feature type="transmembrane region" description="Helical" evidence="1">
    <location>
        <begin position="6"/>
        <end position="23"/>
    </location>
</feature>
<evidence type="ECO:0000256" key="1">
    <source>
        <dbReference type="SAM" id="Phobius"/>
    </source>
</evidence>
<name>A0A0S6VV68_9BACT</name>
<dbReference type="PROSITE" id="PS51257">
    <property type="entry name" value="PROKAR_LIPOPROTEIN"/>
    <property type="match status" value="1"/>
</dbReference>
<organism evidence="2">
    <name type="scientific">Candidatus Moduliflexus flocculans</name>
    <dbReference type="NCBI Taxonomy" id="1499966"/>
    <lineage>
        <taxon>Bacteria</taxon>
        <taxon>Candidatus Moduliflexota</taxon>
        <taxon>Candidatus Moduliflexia</taxon>
        <taxon>Candidatus Moduliflexales</taxon>
        <taxon>Candidatus Moduliflexaceae</taxon>
    </lineage>
</organism>
<evidence type="ECO:0000313" key="2">
    <source>
        <dbReference type="EMBL" id="GAK48886.1"/>
    </source>
</evidence>
<gene>
    <name evidence="2" type="ORF">U14_00097</name>
</gene>
<dbReference type="EMBL" id="DF820455">
    <property type="protein sequence ID" value="GAK48886.1"/>
    <property type="molecule type" value="Genomic_DNA"/>
</dbReference>
<dbReference type="AlphaFoldDB" id="A0A0S6VV68"/>
<dbReference type="HOGENOM" id="CLU_580961_0_0_0"/>
<dbReference type="STRING" id="1499966.U14_00097"/>
<proteinExistence type="predicted"/>
<keyword evidence="1" id="KW-0812">Transmembrane</keyword>
<keyword evidence="1" id="KW-0472">Membrane</keyword>
<accession>A0A0S6VV68</accession>
<dbReference type="Proteomes" id="UP000030700">
    <property type="component" value="Unassembled WGS sequence"/>
</dbReference>
<protein>
    <submittedName>
        <fullName evidence="2">Uncharacterized protein</fullName>
    </submittedName>
</protein>
<keyword evidence="3" id="KW-1185">Reference proteome</keyword>